<name>A0A5M9WZX6_PAEAM</name>
<evidence type="ECO:0000313" key="4">
    <source>
        <dbReference type="Proteomes" id="UP000323664"/>
    </source>
</evidence>
<dbReference type="Gene3D" id="3.30.200.20">
    <property type="entry name" value="Phosphorylase Kinase, domain 1"/>
    <property type="match status" value="1"/>
</dbReference>
<dbReference type="InterPro" id="IPR050249">
    <property type="entry name" value="Pseudomonas-type_ThrB"/>
</dbReference>
<keyword evidence="3" id="KW-0808">Transferase</keyword>
<dbReference type="RefSeq" id="WP_123066614.1">
    <property type="nucleotide sequence ID" value="NZ_RIAS01000017.1"/>
</dbReference>
<proteinExistence type="inferred from homology"/>
<dbReference type="GO" id="GO:0019202">
    <property type="term" value="F:amino acid kinase activity"/>
    <property type="evidence" value="ECO:0007669"/>
    <property type="project" value="TreeGrafter"/>
</dbReference>
<dbReference type="PANTHER" id="PTHR21064:SF6">
    <property type="entry name" value="AMINOGLYCOSIDE PHOSPHOTRANSFERASE DOMAIN-CONTAINING PROTEIN"/>
    <property type="match status" value="1"/>
</dbReference>
<comment type="similarity">
    <text evidence="1">Belongs to the pseudomonas-type ThrB family.</text>
</comment>
<reference evidence="3 4" key="1">
    <citation type="journal article" date="2019" name="J. Ind. Microbiol. Biotechnol.">
        <title>Paenibacillus amylolyticus 27C64 has a diverse set of carbohydrate-active enzymes and complete pectin deconstruction system.</title>
        <authorList>
            <person name="Keggi C."/>
            <person name="Doran-Peterson J."/>
        </authorList>
    </citation>
    <scope>NUCLEOTIDE SEQUENCE [LARGE SCALE GENOMIC DNA]</scope>
    <source>
        <strain evidence="3 4">27C64</strain>
    </source>
</reference>
<feature type="domain" description="Aminoglycoside phosphotransferase" evidence="2">
    <location>
        <begin position="48"/>
        <end position="263"/>
    </location>
</feature>
<dbReference type="OrthoDB" id="4030632at2"/>
<dbReference type="Proteomes" id="UP000323664">
    <property type="component" value="Unassembled WGS sequence"/>
</dbReference>
<dbReference type="InterPro" id="IPR011009">
    <property type="entry name" value="Kinase-like_dom_sf"/>
</dbReference>
<dbReference type="InterPro" id="IPR002575">
    <property type="entry name" value="Aminoglycoside_PTrfase"/>
</dbReference>
<dbReference type="AlphaFoldDB" id="A0A5M9WZX6"/>
<dbReference type="Gene3D" id="3.90.1200.10">
    <property type="match status" value="1"/>
</dbReference>
<dbReference type="Pfam" id="PF01636">
    <property type="entry name" value="APH"/>
    <property type="match status" value="1"/>
</dbReference>
<comment type="caution">
    <text evidence="3">The sequence shown here is derived from an EMBL/GenBank/DDBJ whole genome shotgun (WGS) entry which is preliminary data.</text>
</comment>
<gene>
    <name evidence="3" type="ORF">EC604_24205</name>
</gene>
<evidence type="ECO:0000256" key="1">
    <source>
        <dbReference type="ARBA" id="ARBA00038240"/>
    </source>
</evidence>
<sequence length="339" mass="40049">MNDFFRFDTHEERRALLIRARKVALSAIQQYDIEWDNIQFIQLSDTITYKIETSTDNHYLLRIHSDLLSREEIRSELLLLQALNKSKDLKVPEGIPSCDGIYVLDIETEIGYRRPYITMMRWIEGEKATGEFKDSHAYNMGVLMSRLHEATKDFNPPSDFVRPTWGVETFKRDMAKLERCHEHFLSEEAWKLYQDAAEKVVSQLTTMRPSEHNYGLIHADLHTGNMVFNDNQPYPIDFGRCGYGYYLYDMAGTMLELWPKHRWMLIQGYESIRKLEMDYTRDLECFFVMIIIENYCHHASDPRETASLINEQKYAQAYIREYLNGNPFLFEVIEAVNVD</sequence>
<dbReference type="PANTHER" id="PTHR21064">
    <property type="entry name" value="AMINOGLYCOSIDE PHOSPHOTRANSFERASE DOMAIN-CONTAINING PROTEIN-RELATED"/>
    <property type="match status" value="1"/>
</dbReference>
<evidence type="ECO:0000313" key="3">
    <source>
        <dbReference type="EMBL" id="KAA8786938.1"/>
    </source>
</evidence>
<dbReference type="SUPFAM" id="SSF56112">
    <property type="entry name" value="Protein kinase-like (PK-like)"/>
    <property type="match status" value="1"/>
</dbReference>
<protein>
    <submittedName>
        <fullName evidence="3">Phosphotransferase</fullName>
    </submittedName>
</protein>
<evidence type="ECO:0000259" key="2">
    <source>
        <dbReference type="Pfam" id="PF01636"/>
    </source>
</evidence>
<dbReference type="EMBL" id="RIAS01000017">
    <property type="protein sequence ID" value="KAA8786938.1"/>
    <property type="molecule type" value="Genomic_DNA"/>
</dbReference>
<organism evidence="3 4">
    <name type="scientific">Paenibacillus amylolyticus</name>
    <dbReference type="NCBI Taxonomy" id="1451"/>
    <lineage>
        <taxon>Bacteria</taxon>
        <taxon>Bacillati</taxon>
        <taxon>Bacillota</taxon>
        <taxon>Bacilli</taxon>
        <taxon>Bacillales</taxon>
        <taxon>Paenibacillaceae</taxon>
        <taxon>Paenibacillus</taxon>
    </lineage>
</organism>
<accession>A0A5M9WZX6</accession>